<dbReference type="PANTHER" id="PTHR46494:SF1">
    <property type="entry name" value="CORA FAMILY METAL ION TRANSPORTER (EUROFUNG)"/>
    <property type="match status" value="1"/>
</dbReference>
<proteinExistence type="predicted"/>
<evidence type="ECO:0000256" key="3">
    <source>
        <dbReference type="ARBA" id="ARBA00022989"/>
    </source>
</evidence>
<gene>
    <name evidence="6" type="ORF">AC578_975</name>
</gene>
<keyword evidence="2 5" id="KW-0812">Transmembrane</keyword>
<keyword evidence="3 5" id="KW-1133">Transmembrane helix</keyword>
<dbReference type="EMBL" id="LFZN01000066">
    <property type="protein sequence ID" value="KXT00879.1"/>
    <property type="molecule type" value="Genomic_DNA"/>
</dbReference>
<sequence length="540" mass="60905">MHSEAQSRPAYREQLAAFAAISPSHALYSGSHLYDLCEFMNGKRNQSDQAGLVTLCDFREESTQITSLSCPEQFSDLVSRGHFDATPSSILFLQGRPPTQWLETLGQVFGVNCEFFNRHLEYQAYPGQPDPCAYPPLPSHCASILQFRVFTIVKCIVDMQDDDYGEKLREARIKHSAQLKAYQSRLRRRDGCHGSLPGQSVIRDSVLHDLQTMSVEQVVSVYVKSFNGGWISIVWSDVADDLHEIVDASWFGCSPRKNACHMQTIPTILLPPDDLSEVKLRSAGNPAQPLNSLGQNIASLRFHCDLGLDYKTARHDPFYALSALFSSASATQVQYINMLSHSTEQYLQKARLADGSGIWVENLLMIQKLMGSIQSNLQEIEESVQQQQWFPWPSIATEDLRLVKRADKAKAKVSTDYKSLLRRTERIAARCESGLHNTMSSMSIAESKKGIEQAERVAQLTRLAFVFVPLSFTTSFFGMNFEQLATGDLQIWVWFVISLPIVLLALIYISPPARKSLKKFRNMMGRIRSKRTQFKEDGLV</sequence>
<keyword evidence="4 5" id="KW-0472">Membrane</keyword>
<dbReference type="GO" id="GO:0050897">
    <property type="term" value="F:cobalt ion binding"/>
    <property type="evidence" value="ECO:0007669"/>
    <property type="project" value="TreeGrafter"/>
</dbReference>
<dbReference type="GO" id="GO:0000287">
    <property type="term" value="F:magnesium ion binding"/>
    <property type="evidence" value="ECO:0007669"/>
    <property type="project" value="TreeGrafter"/>
</dbReference>
<dbReference type="STRING" id="321146.A0A139HES9"/>
<evidence type="ECO:0000313" key="6">
    <source>
        <dbReference type="EMBL" id="KXT00879.1"/>
    </source>
</evidence>
<dbReference type="InterPro" id="IPR045863">
    <property type="entry name" value="CorA_TM1_TM2"/>
</dbReference>
<evidence type="ECO:0000256" key="2">
    <source>
        <dbReference type="ARBA" id="ARBA00022692"/>
    </source>
</evidence>
<dbReference type="InterPro" id="IPR002523">
    <property type="entry name" value="MgTranspt_CorA/ZnTranspt_ZntB"/>
</dbReference>
<comment type="subcellular location">
    <subcellularLocation>
        <location evidence="1">Cell membrane</location>
        <topology evidence="1">Multi-pass membrane protein</topology>
    </subcellularLocation>
</comment>
<dbReference type="Gene3D" id="1.20.58.340">
    <property type="entry name" value="Magnesium transport protein CorA, transmembrane region"/>
    <property type="match status" value="1"/>
</dbReference>
<name>A0A139HES9_9PEZI</name>
<evidence type="ECO:0000256" key="5">
    <source>
        <dbReference type="SAM" id="Phobius"/>
    </source>
</evidence>
<dbReference type="GO" id="GO:0005886">
    <property type="term" value="C:plasma membrane"/>
    <property type="evidence" value="ECO:0007669"/>
    <property type="project" value="UniProtKB-SubCell"/>
</dbReference>
<dbReference type="GO" id="GO:0015095">
    <property type="term" value="F:magnesium ion transmembrane transporter activity"/>
    <property type="evidence" value="ECO:0007669"/>
    <property type="project" value="TreeGrafter"/>
</dbReference>
<dbReference type="SUPFAM" id="SSF144083">
    <property type="entry name" value="Magnesium transport protein CorA, transmembrane region"/>
    <property type="match status" value="1"/>
</dbReference>
<organism evidence="6 7">
    <name type="scientific">Pseudocercospora eumusae</name>
    <dbReference type="NCBI Taxonomy" id="321146"/>
    <lineage>
        <taxon>Eukaryota</taxon>
        <taxon>Fungi</taxon>
        <taxon>Dikarya</taxon>
        <taxon>Ascomycota</taxon>
        <taxon>Pezizomycotina</taxon>
        <taxon>Dothideomycetes</taxon>
        <taxon>Dothideomycetidae</taxon>
        <taxon>Mycosphaerellales</taxon>
        <taxon>Mycosphaerellaceae</taxon>
        <taxon>Pseudocercospora</taxon>
    </lineage>
</organism>
<comment type="caution">
    <text evidence="6">The sequence shown here is derived from an EMBL/GenBank/DDBJ whole genome shotgun (WGS) entry which is preliminary data.</text>
</comment>
<dbReference type="Pfam" id="PF01544">
    <property type="entry name" value="CorA"/>
    <property type="match status" value="1"/>
</dbReference>
<dbReference type="AlphaFoldDB" id="A0A139HES9"/>
<evidence type="ECO:0000256" key="4">
    <source>
        <dbReference type="ARBA" id="ARBA00023136"/>
    </source>
</evidence>
<dbReference type="Proteomes" id="UP000070133">
    <property type="component" value="Unassembled WGS sequence"/>
</dbReference>
<accession>A0A139HES9</accession>
<protein>
    <submittedName>
        <fullName evidence="6">Uncharacterized protein</fullName>
    </submittedName>
</protein>
<evidence type="ECO:0000313" key="7">
    <source>
        <dbReference type="Proteomes" id="UP000070133"/>
    </source>
</evidence>
<dbReference type="PANTHER" id="PTHR46494">
    <property type="entry name" value="CORA FAMILY METAL ION TRANSPORTER (EUROFUNG)"/>
    <property type="match status" value="1"/>
</dbReference>
<keyword evidence="7" id="KW-1185">Reference proteome</keyword>
<evidence type="ECO:0000256" key="1">
    <source>
        <dbReference type="ARBA" id="ARBA00004651"/>
    </source>
</evidence>
<reference evidence="6 7" key="1">
    <citation type="submission" date="2015-07" db="EMBL/GenBank/DDBJ databases">
        <title>Comparative genomics of the Sigatoka disease complex on banana suggests a link between parallel evolutionary changes in Pseudocercospora fijiensis and Pseudocercospora eumusae and increased virulence on the banana host.</title>
        <authorList>
            <person name="Chang T.-C."/>
            <person name="Salvucci A."/>
            <person name="Crous P.W."/>
            <person name="Stergiopoulos I."/>
        </authorList>
    </citation>
    <scope>NUCLEOTIDE SEQUENCE [LARGE SCALE GENOMIC DNA]</scope>
    <source>
        <strain evidence="6 7">CBS 114824</strain>
    </source>
</reference>
<dbReference type="GO" id="GO:0015087">
    <property type="term" value="F:cobalt ion transmembrane transporter activity"/>
    <property type="evidence" value="ECO:0007669"/>
    <property type="project" value="TreeGrafter"/>
</dbReference>
<feature type="transmembrane region" description="Helical" evidence="5">
    <location>
        <begin position="491"/>
        <end position="509"/>
    </location>
</feature>